<dbReference type="InterPro" id="IPR012427">
    <property type="entry name" value="DUF1622"/>
</dbReference>
<organism evidence="2 3">
    <name type="scientific">Streptomyces prasinosporus</name>
    <dbReference type="NCBI Taxonomy" id="68256"/>
    <lineage>
        <taxon>Bacteria</taxon>
        <taxon>Bacillati</taxon>
        <taxon>Actinomycetota</taxon>
        <taxon>Actinomycetes</taxon>
        <taxon>Kitasatosporales</taxon>
        <taxon>Streptomycetaceae</taxon>
        <taxon>Streptomyces</taxon>
        <taxon>Streptomyces albogriseolus group</taxon>
    </lineage>
</organism>
<dbReference type="PANTHER" id="PTHR38468:SF1">
    <property type="entry name" value="SLL0939 PROTEIN"/>
    <property type="match status" value="1"/>
</dbReference>
<keyword evidence="3" id="KW-1185">Reference proteome</keyword>
<keyword evidence="1" id="KW-1133">Transmembrane helix</keyword>
<evidence type="ECO:0000313" key="2">
    <source>
        <dbReference type="EMBL" id="GAA3506633.1"/>
    </source>
</evidence>
<protein>
    <recommendedName>
        <fullName evidence="4">DUF1622 domain-containing protein</fullName>
    </recommendedName>
</protein>
<sequence length="139" mass="14770">MTFSAELLPEADLREAIGVLVRVVETAGALIIFVGAVWAFARFAAALVRGRGQATGFNGIRLTLGRFLALGLEFQLAGDVLRTAIAPSFTEIGQLAAIAAIRTALNFFLGREIAKERAEVAAVQSAQRKADSRPVEGSR</sequence>
<keyword evidence="1" id="KW-0812">Transmembrane</keyword>
<evidence type="ECO:0008006" key="4">
    <source>
        <dbReference type="Google" id="ProtNLM"/>
    </source>
</evidence>
<reference evidence="3" key="1">
    <citation type="journal article" date="2019" name="Int. J. Syst. Evol. Microbiol.">
        <title>The Global Catalogue of Microorganisms (GCM) 10K type strain sequencing project: providing services to taxonomists for standard genome sequencing and annotation.</title>
        <authorList>
            <consortium name="The Broad Institute Genomics Platform"/>
            <consortium name="The Broad Institute Genome Sequencing Center for Infectious Disease"/>
            <person name="Wu L."/>
            <person name="Ma J."/>
        </authorList>
    </citation>
    <scope>NUCLEOTIDE SEQUENCE [LARGE SCALE GENOMIC DNA]</scope>
    <source>
        <strain evidence="3">JCM 4816</strain>
    </source>
</reference>
<dbReference type="Pfam" id="PF07784">
    <property type="entry name" value="DUF1622"/>
    <property type="match status" value="1"/>
</dbReference>
<comment type="caution">
    <text evidence="2">The sequence shown here is derived from an EMBL/GenBank/DDBJ whole genome shotgun (WGS) entry which is preliminary data.</text>
</comment>
<gene>
    <name evidence="2" type="ORF">GCM10019016_137480</name>
</gene>
<evidence type="ECO:0000256" key="1">
    <source>
        <dbReference type="SAM" id="Phobius"/>
    </source>
</evidence>
<proteinExistence type="predicted"/>
<dbReference type="Proteomes" id="UP001501455">
    <property type="component" value="Unassembled WGS sequence"/>
</dbReference>
<accession>A0ABP6UIQ3</accession>
<feature type="transmembrane region" description="Helical" evidence="1">
    <location>
        <begin position="20"/>
        <end position="41"/>
    </location>
</feature>
<name>A0ABP6UIQ3_9ACTN</name>
<evidence type="ECO:0000313" key="3">
    <source>
        <dbReference type="Proteomes" id="UP001501455"/>
    </source>
</evidence>
<keyword evidence="1" id="KW-0472">Membrane</keyword>
<dbReference type="PANTHER" id="PTHR38468">
    <property type="entry name" value="SLL0939 PROTEIN"/>
    <property type="match status" value="1"/>
</dbReference>
<dbReference type="EMBL" id="BAAAXF010000092">
    <property type="protein sequence ID" value="GAA3506633.1"/>
    <property type="molecule type" value="Genomic_DNA"/>
</dbReference>
<dbReference type="RefSeq" id="WP_193457056.1">
    <property type="nucleotide sequence ID" value="NZ_BAAAXF010000092.1"/>
</dbReference>